<dbReference type="eggNOG" id="ENOG502SJEB">
    <property type="taxonomic scope" value="Eukaryota"/>
</dbReference>
<dbReference type="GO" id="GO:0003677">
    <property type="term" value="F:DNA binding"/>
    <property type="evidence" value="ECO:0007669"/>
    <property type="project" value="InterPro"/>
</dbReference>
<dbReference type="InterPro" id="IPR007219">
    <property type="entry name" value="XnlR_reg_dom"/>
</dbReference>
<evidence type="ECO:0000259" key="6">
    <source>
        <dbReference type="PROSITE" id="PS00463"/>
    </source>
</evidence>
<evidence type="ECO:0000256" key="2">
    <source>
        <dbReference type="ARBA" id="ARBA00023015"/>
    </source>
</evidence>
<feature type="compositionally biased region" description="Low complexity" evidence="5">
    <location>
        <begin position="181"/>
        <end position="191"/>
    </location>
</feature>
<dbReference type="GO" id="GO:0000981">
    <property type="term" value="F:DNA-binding transcription factor activity, RNA polymerase II-specific"/>
    <property type="evidence" value="ECO:0007669"/>
    <property type="project" value="InterPro"/>
</dbReference>
<evidence type="ECO:0000256" key="4">
    <source>
        <dbReference type="ARBA" id="ARBA00023242"/>
    </source>
</evidence>
<keyword evidence="2" id="KW-0805">Transcription regulation</keyword>
<dbReference type="OrthoDB" id="3364175at2759"/>
<dbReference type="GO" id="GO:0008270">
    <property type="term" value="F:zinc ion binding"/>
    <property type="evidence" value="ECO:0007669"/>
    <property type="project" value="InterPro"/>
</dbReference>
<dbReference type="PANTHER" id="PTHR47424:SF6">
    <property type="entry name" value="PROLINE UTILIZATION TRANS-ACTIVATOR"/>
    <property type="match status" value="1"/>
</dbReference>
<feature type="compositionally biased region" description="Low complexity" evidence="5">
    <location>
        <begin position="730"/>
        <end position="749"/>
    </location>
</feature>
<organism evidence="8">
    <name type="scientific">Grosmannia clavigera (strain kw1407 / UAMH 11150)</name>
    <name type="common">Blue stain fungus</name>
    <name type="synonym">Graphiocladiella clavigera</name>
    <dbReference type="NCBI Taxonomy" id="655863"/>
    <lineage>
        <taxon>Eukaryota</taxon>
        <taxon>Fungi</taxon>
        <taxon>Dikarya</taxon>
        <taxon>Ascomycota</taxon>
        <taxon>Pezizomycotina</taxon>
        <taxon>Sordariomycetes</taxon>
        <taxon>Sordariomycetidae</taxon>
        <taxon>Ophiostomatales</taxon>
        <taxon>Ophiostomataceae</taxon>
        <taxon>Leptographium</taxon>
    </lineage>
</organism>
<evidence type="ECO:0000313" key="7">
    <source>
        <dbReference type="EMBL" id="EFX02604.1"/>
    </source>
</evidence>
<dbReference type="STRING" id="655863.F0XH53"/>
<dbReference type="InterPro" id="IPR036864">
    <property type="entry name" value="Zn2-C6_fun-type_DNA-bd_sf"/>
</dbReference>
<gene>
    <name evidence="7" type="ORF">CMQ_2533</name>
</gene>
<dbReference type="Proteomes" id="UP000007796">
    <property type="component" value="Unassembled WGS sequence"/>
</dbReference>
<dbReference type="InterPro" id="IPR001138">
    <property type="entry name" value="Zn2Cys6_DnaBD"/>
</dbReference>
<dbReference type="InParanoid" id="F0XH53"/>
<proteinExistence type="predicted"/>
<dbReference type="PANTHER" id="PTHR47424">
    <property type="entry name" value="REGULATORY PROTEIN GAL4"/>
    <property type="match status" value="1"/>
</dbReference>
<dbReference type="InterPro" id="IPR051127">
    <property type="entry name" value="Fungal_SecMet_Regulators"/>
</dbReference>
<evidence type="ECO:0000313" key="8">
    <source>
        <dbReference type="Proteomes" id="UP000007796"/>
    </source>
</evidence>
<dbReference type="PROSITE" id="PS00463">
    <property type="entry name" value="ZN2_CY6_FUNGAL_1"/>
    <property type="match status" value="1"/>
</dbReference>
<feature type="region of interest" description="Disordered" evidence="5">
    <location>
        <begin position="157"/>
        <end position="191"/>
    </location>
</feature>
<dbReference type="RefSeq" id="XP_014172086.1">
    <property type="nucleotide sequence ID" value="XM_014316611.1"/>
</dbReference>
<feature type="domain" description="Zn(2)-C6 fungal-type" evidence="6">
    <location>
        <begin position="44"/>
        <end position="74"/>
    </location>
</feature>
<accession>F0XH53</accession>
<feature type="compositionally biased region" description="Acidic residues" evidence="5">
    <location>
        <begin position="658"/>
        <end position="685"/>
    </location>
</feature>
<sequence>MTEVRVQPSSFGPPGQTTMIEPAALLRLMRRRVPPEKRQRTEMSCDWCKKKRCKCLRGSTADTCRACNEIGRPCTTTEPRKRRVYSSISASSGAGGSVDGAIVDGPALAVALFRRESLHLHGYQAATTRTTAMSGSITVGGDDAPVKQEITVATGPERRQRQQQLVNQTRRRRRTGRDTKASTTTTMNTSTEMANRPRGHLFEDGLGTARHVGPAGSHAMLLKLQEAMAPIQTQTMSTAGLTVARTGNDLSLPPRDVADSLVSLFFDHVHDDCPVFERSLFQTRYDAMWTMPATEAAEPAWLMCLCMVSNLAKTRELLPDVLLGGPTLTHVQALLLYCPHLHMTCSRDGCWNLTGVTIRMAMAIGLHRDSKATWCSSPVEYELRRRVWWTLHAFERLECASLGRTSAIDDADCNVETSVQADLMVVLGSICKHQYGDDETAVSGLVPTPPASTSSRSRKSHVSHLDFAVATTETLDLWLASLPAHLRLHSDLSPSYARTILMLHIQYHFTVVLLYRPFLLALTTTTMPAGTTLPPNRLPSTWSPVQMYARKCVNSAKAAAALLGRLYDAGLFNAKTWWDVHFVEAACMVLVMGRLANDRDLLADFQIVAALRSCTDILRACSDFSPTTQCIAIATQDMAQALLLCAREGEGEVKNEAAEDDEEGDDEDVDEENNYDDNDDEDDDRERDPDYKQDDKQMLQRMLQQQLQQQPHIRQHPSPPYAPPLPVPQTLPSQSRQSAQQSQPVSLPQQPFAQPTVLATQLALSDCQPQQAYYYSEQQHHHYQQQLYQSQELDDMADMADMTTTVSSAGSQSSSSPDHSYMTAVPGNHMYAHDLSGDMFHDPSMPWNLADISQALGEWPEPDHWWQ</sequence>
<feature type="compositionally biased region" description="Basic and acidic residues" evidence="5">
    <location>
        <begin position="686"/>
        <end position="698"/>
    </location>
</feature>
<feature type="compositionally biased region" description="Pro residues" evidence="5">
    <location>
        <begin position="717"/>
        <end position="729"/>
    </location>
</feature>
<dbReference type="AlphaFoldDB" id="F0XH53"/>
<keyword evidence="1" id="KW-0479">Metal-binding</keyword>
<feature type="compositionally biased region" description="Low complexity" evidence="5">
    <location>
        <begin position="699"/>
        <end position="712"/>
    </location>
</feature>
<dbReference type="EMBL" id="GL629769">
    <property type="protein sequence ID" value="EFX02604.1"/>
    <property type="molecule type" value="Genomic_DNA"/>
</dbReference>
<evidence type="ECO:0000256" key="3">
    <source>
        <dbReference type="ARBA" id="ARBA00023163"/>
    </source>
</evidence>
<reference evidence="7 8" key="1">
    <citation type="journal article" date="2011" name="Proc. Natl. Acad. Sci. U.S.A.">
        <title>Genome and transcriptome analyses of the mountain pine beetle-fungal symbiont Grosmannia clavigera, a lodgepole pine pathogen.</title>
        <authorList>
            <person name="DiGuistini S."/>
            <person name="Wang Y."/>
            <person name="Liao N.Y."/>
            <person name="Taylor G."/>
            <person name="Tanguay P."/>
            <person name="Feau N."/>
            <person name="Henrissat B."/>
            <person name="Chan S.K."/>
            <person name="Hesse-Orce U."/>
            <person name="Alamouti S.M."/>
            <person name="Tsui C.K.M."/>
            <person name="Docking R.T."/>
            <person name="Levasseur A."/>
            <person name="Haridas S."/>
            <person name="Robertson G."/>
            <person name="Birol I."/>
            <person name="Holt R.A."/>
            <person name="Marra M.A."/>
            <person name="Hamelin R.C."/>
            <person name="Hirst M."/>
            <person name="Jones S.J.M."/>
            <person name="Bohlmann J."/>
            <person name="Breuil C."/>
        </authorList>
    </citation>
    <scope>NUCLEOTIDE SEQUENCE [LARGE SCALE GENOMIC DNA]</scope>
    <source>
        <strain evidence="8">kw1407 / UAMH 11150</strain>
    </source>
</reference>
<dbReference type="SUPFAM" id="SSF57701">
    <property type="entry name" value="Zn2/Cys6 DNA-binding domain"/>
    <property type="match status" value="1"/>
</dbReference>
<evidence type="ECO:0000256" key="1">
    <source>
        <dbReference type="ARBA" id="ARBA00022723"/>
    </source>
</evidence>
<protein>
    <submittedName>
        <fullName evidence="7">Fungal-specific transcription factor</fullName>
    </submittedName>
</protein>
<dbReference type="GeneID" id="25975533"/>
<dbReference type="Pfam" id="PF04082">
    <property type="entry name" value="Fungal_trans"/>
    <property type="match status" value="1"/>
</dbReference>
<dbReference type="CDD" id="cd12148">
    <property type="entry name" value="fungal_TF_MHR"/>
    <property type="match status" value="1"/>
</dbReference>
<dbReference type="HOGENOM" id="CLU_011777_1_0_1"/>
<keyword evidence="8" id="KW-1185">Reference proteome</keyword>
<name>F0XH53_GROCL</name>
<keyword evidence="4" id="KW-0539">Nucleus</keyword>
<feature type="region of interest" description="Disordered" evidence="5">
    <location>
        <begin position="652"/>
        <end position="749"/>
    </location>
</feature>
<keyword evidence="3" id="KW-0804">Transcription</keyword>
<dbReference type="SMART" id="SM00906">
    <property type="entry name" value="Fungal_trans"/>
    <property type="match status" value="1"/>
</dbReference>
<dbReference type="GO" id="GO:0006351">
    <property type="term" value="P:DNA-templated transcription"/>
    <property type="evidence" value="ECO:0007669"/>
    <property type="project" value="InterPro"/>
</dbReference>
<evidence type="ECO:0000256" key="5">
    <source>
        <dbReference type="SAM" id="MobiDB-lite"/>
    </source>
</evidence>